<keyword evidence="3" id="KW-0732">Signal</keyword>
<protein>
    <submittedName>
        <fullName evidence="6">Neurogenic locus notch homolog protein 1 isoform X12</fullName>
    </submittedName>
</protein>
<feature type="chain" id="PRO_5045710610" evidence="3">
    <location>
        <begin position="21"/>
        <end position="1848"/>
    </location>
</feature>
<dbReference type="PANTHER" id="PTHR22906">
    <property type="entry name" value="PROPERDIN"/>
    <property type="match status" value="1"/>
</dbReference>
<evidence type="ECO:0000256" key="2">
    <source>
        <dbReference type="ARBA" id="ARBA00023157"/>
    </source>
</evidence>
<dbReference type="InterPro" id="IPR052065">
    <property type="entry name" value="Compl_asym_regulator"/>
</dbReference>
<organism evidence="5 6">
    <name type="scientific">Hydra vulgaris</name>
    <name type="common">Hydra</name>
    <name type="synonym">Hydra attenuata</name>
    <dbReference type="NCBI Taxonomy" id="6087"/>
    <lineage>
        <taxon>Eukaryota</taxon>
        <taxon>Metazoa</taxon>
        <taxon>Cnidaria</taxon>
        <taxon>Hydrozoa</taxon>
        <taxon>Hydroidolina</taxon>
        <taxon>Anthoathecata</taxon>
        <taxon>Aplanulata</taxon>
        <taxon>Hydridae</taxon>
        <taxon>Hydra</taxon>
    </lineage>
</organism>
<name>A0ABM4D552_HYDVU</name>
<dbReference type="RefSeq" id="XP_065669424.1">
    <property type="nucleotide sequence ID" value="XM_065813352.1"/>
</dbReference>
<reference evidence="6" key="1">
    <citation type="submission" date="2025-08" db="UniProtKB">
        <authorList>
            <consortium name="RefSeq"/>
        </authorList>
    </citation>
    <scope>IDENTIFICATION</scope>
</reference>
<dbReference type="InterPro" id="IPR036383">
    <property type="entry name" value="TSP1_rpt_sf"/>
</dbReference>
<dbReference type="SUPFAM" id="SSF82895">
    <property type="entry name" value="TSP-1 type 1 repeat"/>
    <property type="match status" value="3"/>
</dbReference>
<gene>
    <name evidence="6" type="primary">LOC100208093</name>
</gene>
<keyword evidence="2" id="KW-1015">Disulfide bond</keyword>
<dbReference type="PROSITE" id="PS50092">
    <property type="entry name" value="TSP1"/>
    <property type="match status" value="13"/>
</dbReference>
<evidence type="ECO:0000256" key="3">
    <source>
        <dbReference type="SAM" id="SignalP"/>
    </source>
</evidence>
<dbReference type="InterPro" id="IPR000998">
    <property type="entry name" value="MAM_dom"/>
</dbReference>
<dbReference type="Proteomes" id="UP001652625">
    <property type="component" value="Chromosome 12"/>
</dbReference>
<dbReference type="SMART" id="SM00209">
    <property type="entry name" value="TSP1"/>
    <property type="match status" value="13"/>
</dbReference>
<keyword evidence="1" id="KW-0677">Repeat</keyword>
<evidence type="ECO:0000313" key="6">
    <source>
        <dbReference type="RefSeq" id="XP_065669424.1"/>
    </source>
</evidence>
<feature type="signal peptide" evidence="3">
    <location>
        <begin position="1"/>
        <end position="20"/>
    </location>
</feature>
<accession>A0ABM4D552</accession>
<proteinExistence type="predicted"/>
<keyword evidence="5" id="KW-1185">Reference proteome</keyword>
<feature type="domain" description="MAM" evidence="4">
    <location>
        <begin position="51"/>
        <end position="236"/>
    </location>
</feature>
<evidence type="ECO:0000313" key="5">
    <source>
        <dbReference type="Proteomes" id="UP001652625"/>
    </source>
</evidence>
<dbReference type="Pfam" id="PF00090">
    <property type="entry name" value="TSP_1"/>
    <property type="match status" value="10"/>
</dbReference>
<dbReference type="GeneID" id="100208093"/>
<dbReference type="InterPro" id="IPR000884">
    <property type="entry name" value="TSP1_rpt"/>
</dbReference>
<sequence>MPDILVKFFYFSLITTLARGECTPKCKSKEMCLRYQDDIASPYYYKCSSGLSCIFQENDVNLCPETAAIKEVPPVFNIIGTIINYESSGPLLGYWRGIDWAYGLYQGTPHAPSAIALNVIATNSLTDQYCLSFDYFMNAPDTPSIYVIWDNRDNDLWNYNNLTEITKNIPYGNRVLIVNTSVGGLDSSSPWPNSKITIPSSYSMYRQVMILINPGDGPRTLCGIDKIELTLGPCIGSWSEWENGICSQPCGDGIMNRSRTCPNGAQCLDNNEYKTYQTQNGVYCKLKSCDCNFDRDCTGNFTTCVNTVCKCKENYSLNNGKCTGSWSEWLNGTCSQSCGDGIMNRSRACQNGAQCLDNNEYKTYQTQNGVYCKLKTCDCNGGCTGNFTICVNNACICQQNYFLNNGKCTGNWGDWVNGTCSQPCGDGFLTRTRTCNNGLQCIADGMYMSVQMQNNIYCNLKPCDCSGCTGQFTTCVNNVCQCLGNYSLINGNCTGNWGDWVNETCSQPCGDGLLTRSRTCNNGLQCIADGMYKSVQIQRNIYCNLKLCDCNGGCTGQFTTCVNNVCQCLGNYTLVNGTCTGNWGEWVNGTCSQSCGDGYLTRNRTCNNGLQCIADGLYKSVQIQSNIYCNLKPCDCNGGCTDKFSTCVNNVCQCLGNYSLVNGNCTGNWGEWVNGTCSQSCGDGYLTRNRACNNGLQCIADGLYKSVQIQTNIYCNLKPCDCNGGCTGQFTTCVNNVCQCLGNYSLINGTCTGNWGDWVNGTCSQPCGDGFMTRNRTCQNGLQCITGGVYKSVQIQNNIYCNLKPCDCNGGCTGQFTTCVNNVCQCLGNYSLINGTCTGNWGDWVNGTCSQPCGDGFMTRNRTCQNGLQCITGGVYKSVQIQNNIYCNLKPCDCNGGCTGQFTTCVNNVCQCLGNYSLINGTCTGNWGDWVNGTCSQPCGDGFMTRNRTCQNGLQCITGGVYKSVQIQNNIYCNLKPCDCNGGCTGQFTTCVNNVCQCLGNYSLINGTCTGNWGDWVNGTCSQPCGDGFMTRNRTCQNGLQCITGGVYKSVQIQNNIYCNLKPCDCNGGCTGQFTTCVNNVCQCLGNYSLINGTCTGNWGDWVNGTCSQPCGDGFMTRNRTCQNGLQCITGGVYKSVQIQNNIYCNLKPCDCNGGCTGQFTTCVNNVCQCLGNYSLINGTCTGNWGDWVNGTCSQPCGDGFMTRNRTCQNGLQCITGGVYKSVQIQNNIYCNLKPCDCNGGCTGQFTTCVNNLCQCLGNYSSVNGTCTGNWGDWVNGTCSQPCGDGFMTRNRTCNNGLQCITGGVYKSLQIQNNIYCNLKPCDCEIGYVRNSTTLLCQRDSNWTATDDCNALCNGNQTFAYNNIPFTVVVEPCSLCQGYCGINSTCLCSNDAQYADSNGVCKNYCDIGYVRNSTTLLCQRDLNWRATDDCNALCNGNQTFAYNSIPFTVVVEPCSLCQGYCGINSKCLCSKDTQYADSNGVCQNCGINERVIPPSITCDCDIGYVRNSTTQLCQRDSNWSATDDCNALCNGNQTFAYNNIPFTVVVEPCSLCQGYCGINSKCLCSKDTQYADSNGVCQNCGINERVIPPSITCDCDIGYVRNSTTQLCQRDSNWSATDDCNALCNGNQTFAYNNIPFTVVVEPCSLCQGYCGINSKCLCSKDTQYADSNGVCQNCGINERVIPPSVTCDCDIGYVRNSTTQLCQRDSNWSATDDCNALCNGNQTFAYNNIPFTVVVEPCSLCQGYCGINSKCLCSKDTQYADSNGVCQNCGINERVIPPSITCDCDIGYLRNSTTQLCQRNSNWREISDCYPLCNGNQTFVYNDVPFTEVVEPCNLCIGTCDTNGVCT</sequence>
<evidence type="ECO:0000256" key="1">
    <source>
        <dbReference type="ARBA" id="ARBA00022737"/>
    </source>
</evidence>
<evidence type="ECO:0000259" key="4">
    <source>
        <dbReference type="PROSITE" id="PS50060"/>
    </source>
</evidence>
<dbReference type="PROSITE" id="PS50060">
    <property type="entry name" value="MAM_2"/>
    <property type="match status" value="1"/>
</dbReference>
<dbReference type="Gene3D" id="2.20.100.10">
    <property type="entry name" value="Thrombospondin type-1 (TSP1) repeat"/>
    <property type="match status" value="4"/>
</dbReference>